<dbReference type="Gramene" id="OPUNC11G05310.1">
    <property type="protein sequence ID" value="OPUNC11G05310.1"/>
    <property type="gene ID" value="OPUNC11G05310"/>
</dbReference>
<name>A0A0E0MDC6_ORYPU</name>
<dbReference type="AlphaFoldDB" id="A0A0E0MDC6"/>
<accession>A0A0E0MDC6</accession>
<evidence type="ECO:0000313" key="2">
    <source>
        <dbReference type="Proteomes" id="UP000026962"/>
    </source>
</evidence>
<dbReference type="Proteomes" id="UP000026962">
    <property type="component" value="Chromosome 11"/>
</dbReference>
<protein>
    <submittedName>
        <fullName evidence="1">Uncharacterized protein</fullName>
    </submittedName>
</protein>
<keyword evidence="2" id="KW-1185">Reference proteome</keyword>
<organism evidence="1">
    <name type="scientific">Oryza punctata</name>
    <name type="common">Red rice</name>
    <dbReference type="NCBI Taxonomy" id="4537"/>
    <lineage>
        <taxon>Eukaryota</taxon>
        <taxon>Viridiplantae</taxon>
        <taxon>Streptophyta</taxon>
        <taxon>Embryophyta</taxon>
        <taxon>Tracheophyta</taxon>
        <taxon>Spermatophyta</taxon>
        <taxon>Magnoliopsida</taxon>
        <taxon>Liliopsida</taxon>
        <taxon>Poales</taxon>
        <taxon>Poaceae</taxon>
        <taxon>BOP clade</taxon>
        <taxon>Oryzoideae</taxon>
        <taxon>Oryzeae</taxon>
        <taxon>Oryzinae</taxon>
        <taxon>Oryza</taxon>
    </lineage>
</organism>
<dbReference type="EnsemblPlants" id="OPUNC11G05310.1">
    <property type="protein sequence ID" value="OPUNC11G05310.1"/>
    <property type="gene ID" value="OPUNC11G05310"/>
</dbReference>
<evidence type="ECO:0000313" key="1">
    <source>
        <dbReference type="EnsemblPlants" id="OPUNC11G05310.1"/>
    </source>
</evidence>
<proteinExistence type="predicted"/>
<dbReference type="HOGENOM" id="CLU_1985198_0_0_1"/>
<sequence length="126" mass="13536">MSKIPPGKCLLSCNKTIGIVDGILTCGNTYLEDRPPIIHQNLTMLFHGSHPLPLCKSGCADRSSSEGEALLATKFNNIWTLLDLMEAVLPEYLPETRTRTGMTTSGAKHKTTIPSPDVAAMAATVP</sequence>
<reference evidence="1" key="1">
    <citation type="submission" date="2015-04" db="UniProtKB">
        <authorList>
            <consortium name="EnsemblPlants"/>
        </authorList>
    </citation>
    <scope>IDENTIFICATION</scope>
</reference>
<reference evidence="1" key="2">
    <citation type="submission" date="2018-05" db="EMBL/GenBank/DDBJ databases">
        <title>OpunRS2 (Oryza punctata Reference Sequence Version 2).</title>
        <authorList>
            <person name="Zhang J."/>
            <person name="Kudrna D."/>
            <person name="Lee S."/>
            <person name="Talag J."/>
            <person name="Welchert J."/>
            <person name="Wing R.A."/>
        </authorList>
    </citation>
    <scope>NUCLEOTIDE SEQUENCE [LARGE SCALE GENOMIC DNA]</scope>
</reference>